<reference evidence="23" key="3">
    <citation type="submission" date="2025-09" db="UniProtKB">
        <authorList>
            <consortium name="Ensembl"/>
        </authorList>
    </citation>
    <scope>IDENTIFICATION</scope>
</reference>
<evidence type="ECO:0000256" key="6">
    <source>
        <dbReference type="ARBA" id="ARBA00022729"/>
    </source>
</evidence>
<sequence length="1154" mass="129743">MANHRDPRFLHNLSYHPRWQHKAVKVKKKRLRGEATGSCIPYVRFKSPAVSSTRSLTSRSRLPSSPLRCSGRWCRNWFLLVVVMFTFLPCQAWATTFKVALIGPWTCDLLYSKALPDLAARLATSRINKDPDLNKGYWYDYTLINEDCKSSRALARFAELEGYGAAYLGPANPGYCSSAALYAKEWDVGLLSWGCLNPNMKKVGMYPTYLQPLPLPSRVLFAVLRYFRWAHVSIISDETDLWEATGQELAASLRTLGLPVKPVVTMEDGKEGARRALTKVRETDRVRVVIMCMPSVLIGGQTQYHLLTTALAMRMIDRGYIFIPYDTLLYSLPYKNAQYYSLGNDTKLRKAYDGVLTITMDSGERNFYEAFKDAQDSYEIRSSTNPEQVSPFFGTIYNMMYYIAMAAEQARANGGHWVTGHILGESKGGFEFEGFNQPLRAGRNSQGMQARYVVLDYSGMGTSLYSTHTLEPSHTDGITGGLKYLGRSIHFAGSTPYTDSSCWFSPYFACSGGMDSVTLLFLLLLLIALAGVGANFFFAFKRHGRVGFSFGGGGGGAAKVVLTLDDLIFINTQISKRQKLNDESILRSQLDIKTPHHSVSGRSYLASSPDSSNVAVFEGDWVWLKKCPSGVVSSVNSSTENVFVMLRDMRHENINLFLGLFFDFGIFGVVTEHCSRGSLEDLLNNENVRLDWMFKSSLLMDLIRGMKYLHNRDIIHGRLKSRNCVVDGRFVLKVTDYGFNEILIAQGVNTDEEKPEDLLWTAPELLRNSSLRRKGTFTGDIYSFSIVTQEVVCRSAPFCMLDMPAKEIISKVKVPPPLCRPELSVDEAPLDVIQIVKQAWSEEPERRPTFEEIFKQFKSISRGKKTNIIDSMLRMLEQYSTNLEDLIRERTEELEVERQKTDKLVAAMLPKSVAKALKTGKPVIPEHFSEVTLYFSDIVGFTTISALSEPIEVVDLLNDLYTHFDAIIGLHDVYKVETIGDAYMVASGVPARNGNRHAAEMANMSLDILHCIGTFKMRHMPDLKVRIRIGLHSGPVVAGVVGLTMPRYCLFGDTVNTASRMESTGLRECLLLNQQKHGDILTSLKLGYKIQVRGLTELKKGKGIENTYWLVGREDFNKHLPVPPDIKGGSNHGIALEEIPVDRRQKFLDRQKRM</sequence>
<dbReference type="InterPro" id="IPR050401">
    <property type="entry name" value="Cyclic_nucleotide_synthase"/>
</dbReference>
<dbReference type="Gene3D" id="1.10.510.10">
    <property type="entry name" value="Transferase(Phosphotransferase) domain 1"/>
    <property type="match status" value="1"/>
</dbReference>
<evidence type="ECO:0000256" key="5">
    <source>
        <dbReference type="ARBA" id="ARBA00022692"/>
    </source>
</evidence>
<dbReference type="PROSITE" id="PS50011">
    <property type="entry name" value="PROTEIN_KINASE_DOM"/>
    <property type="match status" value="1"/>
</dbReference>
<dbReference type="GO" id="GO:0005789">
    <property type="term" value="C:endoplasmic reticulum membrane"/>
    <property type="evidence" value="ECO:0007669"/>
    <property type="project" value="UniProtKB-SubCell"/>
</dbReference>
<dbReference type="GO" id="GO:0007168">
    <property type="term" value="P:receptor guanylyl cyclase signaling pathway"/>
    <property type="evidence" value="ECO:0007669"/>
    <property type="project" value="TreeGrafter"/>
</dbReference>
<keyword evidence="11 20" id="KW-0472">Membrane</keyword>
<dbReference type="GO" id="GO:0035556">
    <property type="term" value="P:intracellular signal transduction"/>
    <property type="evidence" value="ECO:0007669"/>
    <property type="project" value="InterPro"/>
</dbReference>
<dbReference type="EC" id="4.6.1.2" evidence="18"/>
<name>H3D2I2_TETNG</name>
<dbReference type="PANTHER" id="PTHR11920:SF228">
    <property type="entry name" value="RETINAL GUANYLYL CYCLASE 1"/>
    <property type="match status" value="1"/>
</dbReference>
<dbReference type="InterPro" id="IPR018297">
    <property type="entry name" value="A/G_cyclase_CS"/>
</dbReference>
<dbReference type="STRING" id="99883.ENSTNIP00000014720"/>
<dbReference type="CDD" id="cd06371">
    <property type="entry name" value="PBP1_sensory_GC_DEF-like"/>
    <property type="match status" value="1"/>
</dbReference>
<keyword evidence="16" id="KW-0844">Vision</keyword>
<dbReference type="FunFam" id="3.40.50.2300:FF:000114">
    <property type="entry name" value="Guanylate cyclase"/>
    <property type="match status" value="1"/>
</dbReference>
<keyword evidence="6" id="KW-0732">Signal</keyword>
<dbReference type="InterPro" id="IPR011009">
    <property type="entry name" value="Kinase-like_dom_sf"/>
</dbReference>
<dbReference type="SMART" id="SM00044">
    <property type="entry name" value="CYCc"/>
    <property type="match status" value="1"/>
</dbReference>
<keyword evidence="14" id="KW-0966">Cell projection</keyword>
<evidence type="ECO:0000256" key="2">
    <source>
        <dbReference type="ARBA" id="ARBA00004115"/>
    </source>
</evidence>
<dbReference type="GO" id="GO:0005524">
    <property type="term" value="F:ATP binding"/>
    <property type="evidence" value="ECO:0007669"/>
    <property type="project" value="InterPro"/>
</dbReference>
<accession>H3D2I2</accession>
<evidence type="ECO:0000256" key="17">
    <source>
        <dbReference type="RuleBase" id="RU000405"/>
    </source>
</evidence>
<dbReference type="GeneTree" id="ENSGT00940000164853"/>
<organism evidence="23 24">
    <name type="scientific">Tetraodon nigroviridis</name>
    <name type="common">Spotted green pufferfish</name>
    <name type="synonym">Chelonodon nigroviridis</name>
    <dbReference type="NCBI Taxonomy" id="99883"/>
    <lineage>
        <taxon>Eukaryota</taxon>
        <taxon>Metazoa</taxon>
        <taxon>Chordata</taxon>
        <taxon>Craniata</taxon>
        <taxon>Vertebrata</taxon>
        <taxon>Euteleostomi</taxon>
        <taxon>Actinopterygii</taxon>
        <taxon>Neopterygii</taxon>
        <taxon>Teleostei</taxon>
        <taxon>Neoteleostei</taxon>
        <taxon>Acanthomorphata</taxon>
        <taxon>Eupercaria</taxon>
        <taxon>Tetraodontiformes</taxon>
        <taxon>Tetradontoidea</taxon>
        <taxon>Tetraodontidae</taxon>
        <taxon>Tetraodon</taxon>
    </lineage>
</organism>
<evidence type="ECO:0000256" key="14">
    <source>
        <dbReference type="ARBA" id="ARBA00023273"/>
    </source>
</evidence>
<feature type="transmembrane region" description="Helical" evidence="20">
    <location>
        <begin position="519"/>
        <end position="540"/>
    </location>
</feature>
<dbReference type="GO" id="GO:0005929">
    <property type="term" value="C:cilium"/>
    <property type="evidence" value="ECO:0007669"/>
    <property type="project" value="UniProtKB-SubCell"/>
</dbReference>
<dbReference type="FunFam" id="3.30.70.1230:FF:000013">
    <property type="entry name" value="Guanylate cyclase"/>
    <property type="match status" value="1"/>
</dbReference>
<dbReference type="Pfam" id="PF00211">
    <property type="entry name" value="Guanylate_cyc"/>
    <property type="match status" value="1"/>
</dbReference>
<keyword evidence="8" id="KW-0256">Endoplasmic reticulum</keyword>
<keyword evidence="10" id="KW-0342">GTP-binding</keyword>
<feature type="transmembrane region" description="Helical" evidence="20">
    <location>
        <begin position="654"/>
        <end position="671"/>
    </location>
</feature>
<feature type="transmembrane region" description="Helical" evidence="20">
    <location>
        <begin position="77"/>
        <end position="94"/>
    </location>
</feature>
<keyword evidence="19" id="KW-0175">Coiled coil</keyword>
<evidence type="ECO:0000313" key="24">
    <source>
        <dbReference type="Proteomes" id="UP000007303"/>
    </source>
</evidence>
<dbReference type="Ensembl" id="ENSTNIT00000014920.1">
    <property type="protein sequence ID" value="ENSTNIP00000014720.1"/>
    <property type="gene ID" value="ENSTNIG00000011768.1"/>
</dbReference>
<keyword evidence="4" id="KW-0716">Sensory transduction</keyword>
<evidence type="ECO:0000256" key="3">
    <source>
        <dbReference type="ARBA" id="ARBA00004138"/>
    </source>
</evidence>
<reference evidence="23" key="2">
    <citation type="submission" date="2025-08" db="UniProtKB">
        <authorList>
            <consortium name="Ensembl"/>
        </authorList>
    </citation>
    <scope>IDENTIFICATION</scope>
</reference>
<dbReference type="Gene3D" id="3.30.70.1230">
    <property type="entry name" value="Nucleotide cyclase"/>
    <property type="match status" value="1"/>
</dbReference>
<dbReference type="InParanoid" id="H3D2I2"/>
<comment type="subcellular location">
    <subcellularLocation>
        <location evidence="3">Cell projection</location>
        <location evidence="3">Cilium</location>
    </subcellularLocation>
    <subcellularLocation>
        <location evidence="2">Endoplasmic reticulum membrane</location>
        <topology evidence="2">Single-pass type I membrane protein</topology>
    </subcellularLocation>
</comment>
<dbReference type="GO" id="GO:0005886">
    <property type="term" value="C:plasma membrane"/>
    <property type="evidence" value="ECO:0007669"/>
    <property type="project" value="TreeGrafter"/>
</dbReference>
<keyword evidence="12" id="KW-1015">Disulfide bond</keyword>
<evidence type="ECO:0000256" key="7">
    <source>
        <dbReference type="ARBA" id="ARBA00022741"/>
    </source>
</evidence>
<evidence type="ECO:0000256" key="12">
    <source>
        <dbReference type="ARBA" id="ARBA00023157"/>
    </source>
</evidence>
<evidence type="ECO:0000313" key="23">
    <source>
        <dbReference type="Ensembl" id="ENSTNIP00000014720.1"/>
    </source>
</evidence>
<comment type="catalytic activity">
    <reaction evidence="1 18">
        <text>GTP = 3',5'-cyclic GMP + diphosphate</text>
        <dbReference type="Rhea" id="RHEA:13665"/>
        <dbReference type="ChEBI" id="CHEBI:33019"/>
        <dbReference type="ChEBI" id="CHEBI:37565"/>
        <dbReference type="ChEBI" id="CHEBI:57746"/>
        <dbReference type="EC" id="4.6.1.2"/>
    </reaction>
</comment>
<feature type="domain" description="Protein kinase" evidence="21">
    <location>
        <begin position="544"/>
        <end position="860"/>
    </location>
</feature>
<evidence type="ECO:0000256" key="15">
    <source>
        <dbReference type="ARBA" id="ARBA00023293"/>
    </source>
</evidence>
<dbReference type="PANTHER" id="PTHR11920">
    <property type="entry name" value="GUANYLYL CYCLASE"/>
    <property type="match status" value="1"/>
</dbReference>
<dbReference type="OMA" id="AYHPRWR"/>
<dbReference type="InterPro" id="IPR001828">
    <property type="entry name" value="ANF_lig-bd_rcpt"/>
</dbReference>
<dbReference type="SUPFAM" id="SSF56112">
    <property type="entry name" value="Protein kinase-like (PK-like)"/>
    <property type="match status" value="1"/>
</dbReference>
<dbReference type="GO" id="GO:0004672">
    <property type="term" value="F:protein kinase activity"/>
    <property type="evidence" value="ECO:0007669"/>
    <property type="project" value="InterPro"/>
</dbReference>
<evidence type="ECO:0000256" key="10">
    <source>
        <dbReference type="ARBA" id="ARBA00023134"/>
    </source>
</evidence>
<dbReference type="SUPFAM" id="SSF53822">
    <property type="entry name" value="Periplasmic binding protein-like I"/>
    <property type="match status" value="1"/>
</dbReference>
<evidence type="ECO:0000256" key="9">
    <source>
        <dbReference type="ARBA" id="ARBA00022989"/>
    </source>
</evidence>
<protein>
    <recommendedName>
        <fullName evidence="18">Guanylate cyclase</fullName>
        <ecNumber evidence="18">4.6.1.2</ecNumber>
    </recommendedName>
</protein>
<dbReference type="Gene3D" id="3.40.50.2300">
    <property type="match status" value="2"/>
</dbReference>
<keyword evidence="13 17" id="KW-0456">Lyase</keyword>
<dbReference type="InterPro" id="IPR001245">
    <property type="entry name" value="Ser-Thr/Tyr_kinase_cat_dom"/>
</dbReference>
<dbReference type="FunFam" id="3.40.50.2300:FF:000631">
    <property type="entry name" value="Guanylate cyclase"/>
    <property type="match status" value="1"/>
</dbReference>
<dbReference type="FunFam" id="1.10.510.10:FF:000404">
    <property type="entry name" value="Guanylate cyclase"/>
    <property type="match status" value="1"/>
</dbReference>
<dbReference type="InterPro" id="IPR028082">
    <property type="entry name" value="Peripla_BP_I"/>
</dbReference>
<dbReference type="GO" id="GO:0001653">
    <property type="term" value="F:peptide receptor activity"/>
    <property type="evidence" value="ECO:0007669"/>
    <property type="project" value="TreeGrafter"/>
</dbReference>
<dbReference type="InterPro" id="IPR000719">
    <property type="entry name" value="Prot_kinase_dom"/>
</dbReference>
<dbReference type="Pfam" id="PF01094">
    <property type="entry name" value="ANF_receptor"/>
    <property type="match status" value="1"/>
</dbReference>
<dbReference type="InterPro" id="IPR001054">
    <property type="entry name" value="A/G_cyclase"/>
</dbReference>
<evidence type="ECO:0000256" key="18">
    <source>
        <dbReference type="RuleBase" id="RU003431"/>
    </source>
</evidence>
<comment type="similarity">
    <text evidence="17">Belongs to the adenylyl cyclase class-4/guanylyl cyclase family.</text>
</comment>
<evidence type="ECO:0000256" key="4">
    <source>
        <dbReference type="ARBA" id="ARBA00022606"/>
    </source>
</evidence>
<dbReference type="GO" id="GO:0007601">
    <property type="term" value="P:visual perception"/>
    <property type="evidence" value="ECO:0007669"/>
    <property type="project" value="UniProtKB-KW"/>
</dbReference>
<dbReference type="CDD" id="cd07302">
    <property type="entry name" value="CHD"/>
    <property type="match status" value="1"/>
</dbReference>
<evidence type="ECO:0000256" key="1">
    <source>
        <dbReference type="ARBA" id="ARBA00001436"/>
    </source>
</evidence>
<evidence type="ECO:0000256" key="13">
    <source>
        <dbReference type="ARBA" id="ARBA00023239"/>
    </source>
</evidence>
<keyword evidence="5 20" id="KW-0812">Transmembrane</keyword>
<proteinExistence type="inferred from homology"/>
<reference evidence="24" key="1">
    <citation type="journal article" date="2004" name="Nature">
        <title>Genome duplication in the teleost fish Tetraodon nigroviridis reveals the early vertebrate proto-karyotype.</title>
        <authorList>
            <person name="Jaillon O."/>
            <person name="Aury J.-M."/>
            <person name="Brunet F."/>
            <person name="Petit J.-L."/>
            <person name="Stange-Thomann N."/>
            <person name="Mauceli E."/>
            <person name="Bouneau L."/>
            <person name="Fischer C."/>
            <person name="Ozouf-Costaz C."/>
            <person name="Bernot A."/>
            <person name="Nicaud S."/>
            <person name="Jaffe D."/>
            <person name="Fisher S."/>
            <person name="Lutfalla G."/>
            <person name="Dossat C."/>
            <person name="Segurens B."/>
            <person name="Dasilva C."/>
            <person name="Salanoubat M."/>
            <person name="Levy M."/>
            <person name="Boudet N."/>
            <person name="Castellano S."/>
            <person name="Anthouard V."/>
            <person name="Jubin C."/>
            <person name="Castelli V."/>
            <person name="Katinka M."/>
            <person name="Vacherie B."/>
            <person name="Biemont C."/>
            <person name="Skalli Z."/>
            <person name="Cattolico L."/>
            <person name="Poulain J."/>
            <person name="De Berardinis V."/>
            <person name="Cruaud C."/>
            <person name="Duprat S."/>
            <person name="Brottier P."/>
            <person name="Coutanceau J.-P."/>
            <person name="Gouzy J."/>
            <person name="Parra G."/>
            <person name="Lardier G."/>
            <person name="Chapple C."/>
            <person name="McKernan K.J."/>
            <person name="McEwan P."/>
            <person name="Bosak S."/>
            <person name="Kellis M."/>
            <person name="Volff J.-N."/>
            <person name="Guigo R."/>
            <person name="Zody M.C."/>
            <person name="Mesirov J."/>
            <person name="Lindblad-Toh K."/>
            <person name="Birren B."/>
            <person name="Nusbaum C."/>
            <person name="Kahn D."/>
            <person name="Robinson-Rechavi M."/>
            <person name="Laudet V."/>
            <person name="Schachter V."/>
            <person name="Quetier F."/>
            <person name="Saurin W."/>
            <person name="Scarpelli C."/>
            <person name="Wincker P."/>
            <person name="Lander E.S."/>
            <person name="Weissenbach J."/>
            <person name="Roest Crollius H."/>
        </authorList>
    </citation>
    <scope>NUCLEOTIDE SEQUENCE [LARGE SCALE GENOMIC DNA]</scope>
</reference>
<keyword evidence="24" id="KW-1185">Reference proteome</keyword>
<evidence type="ECO:0000256" key="11">
    <source>
        <dbReference type="ARBA" id="ARBA00023136"/>
    </source>
</evidence>
<dbReference type="GO" id="GO:0005525">
    <property type="term" value="F:GTP binding"/>
    <property type="evidence" value="ECO:0007669"/>
    <property type="project" value="UniProtKB-KW"/>
</dbReference>
<evidence type="ECO:0000256" key="20">
    <source>
        <dbReference type="SAM" id="Phobius"/>
    </source>
</evidence>
<keyword evidence="7" id="KW-0547">Nucleotide-binding</keyword>
<feature type="domain" description="Guanylate cyclase" evidence="22">
    <location>
        <begin position="932"/>
        <end position="1062"/>
    </location>
</feature>
<dbReference type="GO" id="GO:0004383">
    <property type="term" value="F:guanylate cyclase activity"/>
    <property type="evidence" value="ECO:0007669"/>
    <property type="project" value="UniProtKB-EC"/>
</dbReference>
<keyword evidence="9 20" id="KW-1133">Transmembrane helix</keyword>
<dbReference type="AlphaFoldDB" id="H3D2I2"/>
<dbReference type="CDD" id="cd14043">
    <property type="entry name" value="PK_GC-2D"/>
    <property type="match status" value="1"/>
</dbReference>
<dbReference type="HOGENOM" id="CLU_001072_1_0_1"/>
<evidence type="ECO:0000259" key="21">
    <source>
        <dbReference type="PROSITE" id="PS50011"/>
    </source>
</evidence>
<dbReference type="GO" id="GO:0004016">
    <property type="term" value="F:adenylate cyclase activity"/>
    <property type="evidence" value="ECO:0007669"/>
    <property type="project" value="TreeGrafter"/>
</dbReference>
<evidence type="ECO:0000256" key="16">
    <source>
        <dbReference type="ARBA" id="ARBA00023305"/>
    </source>
</evidence>
<feature type="coiled-coil region" evidence="19">
    <location>
        <begin position="869"/>
        <end position="896"/>
    </location>
</feature>
<keyword evidence="15 18" id="KW-0141">cGMP biosynthesis</keyword>
<dbReference type="PROSITE" id="PS50125">
    <property type="entry name" value="GUANYLATE_CYCLASE_2"/>
    <property type="match status" value="1"/>
</dbReference>
<dbReference type="Pfam" id="PF07714">
    <property type="entry name" value="PK_Tyr_Ser-Thr"/>
    <property type="match status" value="1"/>
</dbReference>
<evidence type="ECO:0000256" key="8">
    <source>
        <dbReference type="ARBA" id="ARBA00022824"/>
    </source>
</evidence>
<evidence type="ECO:0000259" key="22">
    <source>
        <dbReference type="PROSITE" id="PS50125"/>
    </source>
</evidence>
<dbReference type="PROSITE" id="PS00452">
    <property type="entry name" value="GUANYLATE_CYCLASE_1"/>
    <property type="match status" value="1"/>
</dbReference>
<dbReference type="Proteomes" id="UP000007303">
    <property type="component" value="Unassembled WGS sequence"/>
</dbReference>
<dbReference type="InterPro" id="IPR029787">
    <property type="entry name" value="Nucleotide_cyclase"/>
</dbReference>
<evidence type="ECO:0000256" key="19">
    <source>
        <dbReference type="SAM" id="Coils"/>
    </source>
</evidence>
<dbReference type="SUPFAM" id="SSF55073">
    <property type="entry name" value="Nucleotide cyclase"/>
    <property type="match status" value="1"/>
</dbReference>